<dbReference type="GO" id="GO:0051213">
    <property type="term" value="F:dioxygenase activity"/>
    <property type="evidence" value="ECO:0007669"/>
    <property type="project" value="UniProtKB-KW"/>
</dbReference>
<dbReference type="GO" id="GO:0019380">
    <property type="term" value="P:3-phenylpropionate catabolic process"/>
    <property type="evidence" value="ECO:0007669"/>
    <property type="project" value="TreeGrafter"/>
</dbReference>
<evidence type="ECO:0000313" key="3">
    <source>
        <dbReference type="EMBL" id="EOA04992.1"/>
    </source>
</evidence>
<accession>A0AAI9IF50</accession>
<dbReference type="SUPFAM" id="SSF54427">
    <property type="entry name" value="NTF2-like"/>
    <property type="match status" value="1"/>
</dbReference>
<evidence type="ECO:0000313" key="4">
    <source>
        <dbReference type="Proteomes" id="UP000006772"/>
    </source>
</evidence>
<dbReference type="InterPro" id="IPR000391">
    <property type="entry name" value="Rng_hydr_dOase-bsu"/>
</dbReference>
<name>A0AAI9IF50_9BURK</name>
<dbReference type="PANTHER" id="PTHR41534:SF2">
    <property type="entry name" value="3-PHENYLPROPIONATE_CINNAMIC ACID DIOXYGENASE SUBUNIT BETA"/>
    <property type="match status" value="1"/>
</dbReference>
<dbReference type="InterPro" id="IPR032710">
    <property type="entry name" value="NTF2-like_dom_sf"/>
</dbReference>
<reference evidence="3 4" key="1">
    <citation type="journal article" date="2013" name="Front. Microbiol.">
        <title>The genome of the endophytic bacterium H. frisingense GSF30(T) identifies diverse strategies in the Herbaspirillum genus to interact with plants.</title>
        <authorList>
            <person name="Straub D."/>
            <person name="Rothballer M."/>
            <person name="Hartmann A."/>
            <person name="Ludewig U."/>
        </authorList>
    </citation>
    <scope>NUCLEOTIDE SEQUENCE [LARGE SCALE GENOMIC DNA]</scope>
    <source>
        <strain evidence="3 4">GSF30</strain>
    </source>
</reference>
<comment type="similarity">
    <text evidence="1">Belongs to the bacterial ring-hydroxylating dioxygenase beta subunit family.</text>
</comment>
<dbReference type="Pfam" id="PF00866">
    <property type="entry name" value="Ring_hydroxyl_B"/>
    <property type="match status" value="1"/>
</dbReference>
<dbReference type="EMBL" id="AEEC02000011">
    <property type="protein sequence ID" value="EOA04992.1"/>
    <property type="molecule type" value="Genomic_DNA"/>
</dbReference>
<dbReference type="Gene3D" id="3.10.450.50">
    <property type="match status" value="1"/>
</dbReference>
<keyword evidence="3" id="KW-0223">Dioxygenase</keyword>
<dbReference type="Proteomes" id="UP000006772">
    <property type="component" value="Unassembled WGS sequence"/>
</dbReference>
<organism evidence="3 4">
    <name type="scientific">Herbaspirillum frisingense GSF30</name>
    <dbReference type="NCBI Taxonomy" id="864073"/>
    <lineage>
        <taxon>Bacteria</taxon>
        <taxon>Pseudomonadati</taxon>
        <taxon>Pseudomonadota</taxon>
        <taxon>Betaproteobacteria</taxon>
        <taxon>Burkholderiales</taxon>
        <taxon>Oxalobacteraceae</taxon>
        <taxon>Herbaspirillum</taxon>
    </lineage>
</organism>
<keyword evidence="2" id="KW-0560">Oxidoreductase</keyword>
<comment type="caution">
    <text evidence="3">The sequence shown here is derived from an EMBL/GenBank/DDBJ whole genome shotgun (WGS) entry which is preliminary data.</text>
</comment>
<proteinExistence type="inferred from homology"/>
<dbReference type="AlphaFoldDB" id="A0AAI9IF50"/>
<evidence type="ECO:0000256" key="2">
    <source>
        <dbReference type="ARBA" id="ARBA00023002"/>
    </source>
</evidence>
<gene>
    <name evidence="3" type="ORF">HFRIS_010279</name>
</gene>
<dbReference type="PANTHER" id="PTHR41534">
    <property type="entry name" value="BLR3401 PROTEIN"/>
    <property type="match status" value="1"/>
</dbReference>
<sequence>MINMSQQDNLQGIPAQMARAIAFIWKEAELLDRKDYATWETLWTDDGYYVVPIDQETTDFAATLNYAYDNAHMRKIRIERLTSGHAMSAVDAAATVRTVSRFVPVHLSDELVEITSAQVLVGYKRQQHTMFVANVTHRLRFTPQGPKIEQKVIRLINSMDSLNALGFLL</sequence>
<protein>
    <submittedName>
        <fullName evidence="3">Phenylpropionate dioxygenase small subunit</fullName>
    </submittedName>
</protein>
<evidence type="ECO:0000256" key="1">
    <source>
        <dbReference type="ARBA" id="ARBA00009570"/>
    </source>
</evidence>